<evidence type="ECO:0000256" key="4">
    <source>
        <dbReference type="ARBA" id="ARBA00023157"/>
    </source>
</evidence>
<dbReference type="CTD" id="4868"/>
<dbReference type="GO" id="GO:0050839">
    <property type="term" value="F:cell adhesion molecule binding"/>
    <property type="evidence" value="ECO:0007669"/>
    <property type="project" value="TreeGrafter"/>
</dbReference>
<dbReference type="InterPro" id="IPR036179">
    <property type="entry name" value="Ig-like_dom_sf"/>
</dbReference>
<evidence type="ECO:0000256" key="7">
    <source>
        <dbReference type="SAM" id="MobiDB-lite"/>
    </source>
</evidence>
<feature type="chain" id="PRO_5018299708" evidence="8">
    <location>
        <begin position="24"/>
        <end position="1193"/>
    </location>
</feature>
<feature type="domain" description="Ig-like" evidence="9">
    <location>
        <begin position="23"/>
        <end position="122"/>
    </location>
</feature>
<sequence>MAPGGPALLLLLLLLTALPRGAPQVFVEEPDNTTVRAGGEAALRCRVHSLAGLAQWAKDGLLLGPSRSLPGFPRYSLTGDASKGELHLRIVGARLEDDGRYECQAGPGPDGHAWVSRPALLTVLVPPQPPVFTEQKPDSIVTWVAGEEQTVTCSAPDAQPPAQVTLARGDQPLPEASSHVEPGSHEKLSTTKATVRFTPEILDNGRRLLCEALNEAISTPLLSSFIMNILYPPQPPTIEGLQRSEVKAGEILKLTCVSVGGNPLATLQWIKAGAVVSTTWATAGGAGASRSTLILTVQPEDHGAVLSCEHSPPGAPPDPPAEVMLHGVGSAPENGTLDLSCSAGPSRPPAALRWWLGGRELPPSNGSIIPDAHGGAVTVSNVSVLARRSADGLALTCEAFNSALRLSRAASLVLAITYPPERLWLEVPPPEPPLRAGTVLRLRCYVTGGSPTPRLIWIKDSRVLREGTQVSSGRTVSKELLLTAAPSDNMAAYRCNASNDAKGAPLSALTRLRVQFPPIQVKITPSPPEVRRGQALTLTCVAGSANPFATITWFKEGKRLQGTDLGRRAAEYGGISTSGRVSLVVSTTDNGQRVTCQAQSPILGEAMNTFYQLDVKYPPEFSAEQPGLVVGQEHGAVELPLLVSGNPPDLTCTWSFRGKDLIPEGSPRHHQVGPGKSLAVWNVTRADAGPYRAQCSNEEGANETLLHLVVHYAPSIRSLSDPMVVAEGAAAEIVCMADAVPAPPGMFQWTWQGPEERDLDDLEAVAVGAVGRLRVPAARRDQAGRYECRVDNGVGAPARASARLIVHCAPGAGPGRECGLESGWGHREEAGPSRAGVDSRRGGANRGAGLPSHVSGEVGPPQRQGPWRWRGRASGGEGRWGGPPGKRRNLQRQGRGLTDLHPPVPPELERGPGWEKVAVPGDGSAMAVLRCRARGVPGVELSWTKDGTALDPEEPRYSTRSWREGPWYRSDLVIANVSAAADYAMFICTAANTLGSARLDVQLLSTSHPDPPTGLQVVGVTPTSVSLAWTPGFDGGLRQQFRIRYRWPGAPSASYVDVFPGAASAFTLTSLHPGMPYSLAVTSRNALGESPPTPELHITTHELLGEPPPEEEPTLPPPEEGPAPWPYPPHHYEDLLEPYEEVGVSPAPPARWGLAPWGGPEDPWGIYDRVAETALPGPGGVSELPFELRGELV</sequence>
<feature type="compositionally biased region" description="Pro residues" evidence="7">
    <location>
        <begin position="1114"/>
        <end position="1129"/>
    </location>
</feature>
<evidence type="ECO:0000256" key="3">
    <source>
        <dbReference type="ARBA" id="ARBA00023136"/>
    </source>
</evidence>
<feature type="domain" description="Ig-like" evidence="9">
    <location>
        <begin position="714"/>
        <end position="806"/>
    </location>
</feature>
<dbReference type="InterPro" id="IPR003961">
    <property type="entry name" value="FN3_dom"/>
</dbReference>
<evidence type="ECO:0000313" key="12">
    <source>
        <dbReference type="RefSeq" id="XP_025048156.1"/>
    </source>
</evidence>
<dbReference type="AlphaFoldDB" id="A0A3Q0FKJ6"/>
<evidence type="ECO:0000256" key="6">
    <source>
        <dbReference type="ARBA" id="ARBA00023319"/>
    </source>
</evidence>
<dbReference type="SMART" id="SM00409">
    <property type="entry name" value="IG"/>
    <property type="match status" value="7"/>
</dbReference>
<dbReference type="InterPro" id="IPR013162">
    <property type="entry name" value="CD80_C2-set"/>
</dbReference>
<reference evidence="12" key="1">
    <citation type="submission" date="2025-08" db="UniProtKB">
        <authorList>
            <consortium name="RefSeq"/>
        </authorList>
    </citation>
    <scope>IDENTIFICATION</scope>
</reference>
<feature type="domain" description="Fibronectin type-III" evidence="10">
    <location>
        <begin position="1011"/>
        <end position="1103"/>
    </location>
</feature>
<feature type="compositionally biased region" description="Basic and acidic residues" evidence="7">
    <location>
        <begin position="824"/>
        <end position="841"/>
    </location>
</feature>
<dbReference type="InterPro" id="IPR013098">
    <property type="entry name" value="Ig_I-set"/>
</dbReference>
<feature type="signal peptide" evidence="8">
    <location>
        <begin position="1"/>
        <end position="23"/>
    </location>
</feature>
<dbReference type="InterPro" id="IPR003599">
    <property type="entry name" value="Ig_sub"/>
</dbReference>
<feature type="domain" description="Ig-like" evidence="9">
    <location>
        <begin position="517"/>
        <end position="616"/>
    </location>
</feature>
<dbReference type="Pfam" id="PF08205">
    <property type="entry name" value="C2-set_2"/>
    <property type="match status" value="4"/>
</dbReference>
<dbReference type="PROSITE" id="PS50853">
    <property type="entry name" value="FN3"/>
    <property type="match status" value="1"/>
</dbReference>
<dbReference type="Pfam" id="PF13927">
    <property type="entry name" value="Ig_3"/>
    <property type="match status" value="1"/>
</dbReference>
<feature type="domain" description="Ig-like" evidence="9">
    <location>
        <begin position="906"/>
        <end position="1005"/>
    </location>
</feature>
<evidence type="ECO:0000256" key="1">
    <source>
        <dbReference type="ARBA" id="ARBA00004479"/>
    </source>
</evidence>
<dbReference type="SUPFAM" id="SSF48726">
    <property type="entry name" value="Immunoglobulin"/>
    <property type="match status" value="9"/>
</dbReference>
<dbReference type="PROSITE" id="PS50835">
    <property type="entry name" value="IG_LIKE"/>
    <property type="match status" value="7"/>
</dbReference>
<dbReference type="SMART" id="SM00408">
    <property type="entry name" value="IGc2"/>
    <property type="match status" value="6"/>
</dbReference>
<keyword evidence="4" id="KW-1015">Disulfide bond</keyword>
<dbReference type="SUPFAM" id="SSF49265">
    <property type="entry name" value="Fibronectin type III"/>
    <property type="match status" value="1"/>
</dbReference>
<name>A0A3Q0FKJ6_ALLSI</name>
<dbReference type="Gene3D" id="2.60.40.10">
    <property type="entry name" value="Immunoglobulins"/>
    <property type="match status" value="10"/>
</dbReference>
<dbReference type="InterPro" id="IPR036116">
    <property type="entry name" value="FN3_sf"/>
</dbReference>
<comment type="subcellular location">
    <subcellularLocation>
        <location evidence="1">Membrane</location>
        <topology evidence="1">Single-pass type I membrane protein</topology>
    </subcellularLocation>
</comment>
<dbReference type="PANTHER" id="PTHR11640">
    <property type="entry name" value="NEPHRIN"/>
    <property type="match status" value="1"/>
</dbReference>
<evidence type="ECO:0000256" key="5">
    <source>
        <dbReference type="ARBA" id="ARBA00023180"/>
    </source>
</evidence>
<evidence type="ECO:0000259" key="9">
    <source>
        <dbReference type="PROSITE" id="PS50835"/>
    </source>
</evidence>
<dbReference type="InterPro" id="IPR007110">
    <property type="entry name" value="Ig-like_dom"/>
</dbReference>
<dbReference type="GO" id="GO:0005911">
    <property type="term" value="C:cell-cell junction"/>
    <property type="evidence" value="ECO:0007669"/>
    <property type="project" value="TreeGrafter"/>
</dbReference>
<dbReference type="RefSeq" id="XP_025048156.1">
    <property type="nucleotide sequence ID" value="XM_025192371.1"/>
</dbReference>
<feature type="domain" description="Ig-like" evidence="9">
    <location>
        <begin position="420"/>
        <end position="507"/>
    </location>
</feature>
<keyword evidence="5" id="KW-0325">Glycoprotein</keyword>
<keyword evidence="6" id="KW-0393">Immunoglobulin domain</keyword>
<dbReference type="InterPro" id="IPR051275">
    <property type="entry name" value="Cell_adhesion_signaling"/>
</dbReference>
<feature type="domain" description="Ig-like" evidence="9">
    <location>
        <begin position="235"/>
        <end position="308"/>
    </location>
</feature>
<dbReference type="GeneID" id="102381936"/>
<dbReference type="GO" id="GO:0005886">
    <property type="term" value="C:plasma membrane"/>
    <property type="evidence" value="ECO:0007669"/>
    <property type="project" value="TreeGrafter"/>
</dbReference>
<accession>A0A3Q0FKJ6</accession>
<feature type="domain" description="Ig-like" evidence="9">
    <location>
        <begin position="319"/>
        <end position="413"/>
    </location>
</feature>
<evidence type="ECO:0000256" key="2">
    <source>
        <dbReference type="ARBA" id="ARBA00022737"/>
    </source>
</evidence>
<keyword evidence="8" id="KW-0732">Signal</keyword>
<keyword evidence="11" id="KW-1185">Reference proteome</keyword>
<dbReference type="PANTHER" id="PTHR11640:SF136">
    <property type="entry name" value="NEPHRIN"/>
    <property type="match status" value="1"/>
</dbReference>
<dbReference type="CDD" id="cd00096">
    <property type="entry name" value="Ig"/>
    <property type="match status" value="2"/>
</dbReference>
<keyword evidence="2" id="KW-0677">Repeat</keyword>
<feature type="compositionally biased region" description="Gly residues" evidence="7">
    <location>
        <begin position="873"/>
        <end position="884"/>
    </location>
</feature>
<dbReference type="SMART" id="SM00060">
    <property type="entry name" value="FN3"/>
    <property type="match status" value="1"/>
</dbReference>
<dbReference type="Proteomes" id="UP000189705">
    <property type="component" value="Unplaced"/>
</dbReference>
<keyword evidence="3" id="KW-0472">Membrane</keyword>
<dbReference type="InParanoid" id="A0A3Q0FKJ6"/>
<evidence type="ECO:0000256" key="8">
    <source>
        <dbReference type="SAM" id="SignalP"/>
    </source>
</evidence>
<dbReference type="KEGG" id="asn:102381936"/>
<dbReference type="CDD" id="cd00063">
    <property type="entry name" value="FN3"/>
    <property type="match status" value="1"/>
</dbReference>
<evidence type="ECO:0000313" key="11">
    <source>
        <dbReference type="Proteomes" id="UP000189705"/>
    </source>
</evidence>
<dbReference type="STRING" id="38654.A0A3Q0FKJ6"/>
<proteinExistence type="predicted"/>
<protein>
    <submittedName>
        <fullName evidence="12">LOW QUALITY PROTEIN: nephrin</fullName>
    </submittedName>
</protein>
<feature type="region of interest" description="Disordered" evidence="7">
    <location>
        <begin position="819"/>
        <end position="913"/>
    </location>
</feature>
<feature type="region of interest" description="Disordered" evidence="7">
    <location>
        <begin position="1103"/>
        <end position="1129"/>
    </location>
</feature>
<dbReference type="InterPro" id="IPR013783">
    <property type="entry name" value="Ig-like_fold"/>
</dbReference>
<dbReference type="Pfam" id="PF00041">
    <property type="entry name" value="fn3"/>
    <property type="match status" value="1"/>
</dbReference>
<organism evidence="11 12">
    <name type="scientific">Alligator sinensis</name>
    <name type="common">Chinese alligator</name>
    <dbReference type="NCBI Taxonomy" id="38654"/>
    <lineage>
        <taxon>Eukaryota</taxon>
        <taxon>Metazoa</taxon>
        <taxon>Chordata</taxon>
        <taxon>Craniata</taxon>
        <taxon>Vertebrata</taxon>
        <taxon>Euteleostomi</taxon>
        <taxon>Archelosauria</taxon>
        <taxon>Archosauria</taxon>
        <taxon>Crocodylia</taxon>
        <taxon>Alligatoridae</taxon>
        <taxon>Alligatorinae</taxon>
        <taxon>Alligator</taxon>
    </lineage>
</organism>
<evidence type="ECO:0000259" key="10">
    <source>
        <dbReference type="PROSITE" id="PS50853"/>
    </source>
</evidence>
<gene>
    <name evidence="12" type="primary">NPHS1</name>
</gene>
<dbReference type="GO" id="GO:0098609">
    <property type="term" value="P:cell-cell adhesion"/>
    <property type="evidence" value="ECO:0007669"/>
    <property type="project" value="TreeGrafter"/>
</dbReference>
<dbReference type="InterPro" id="IPR003598">
    <property type="entry name" value="Ig_sub2"/>
</dbReference>
<dbReference type="Pfam" id="PF07679">
    <property type="entry name" value="I-set"/>
    <property type="match status" value="3"/>
</dbReference>